<accession>A0A317N9E6</accession>
<dbReference type="AlphaFoldDB" id="A0A317N9E6"/>
<comment type="caution">
    <text evidence="3">The sequence shown here is derived from an EMBL/GenBank/DDBJ whole genome shotgun (WGS) entry which is preliminary data.</text>
</comment>
<evidence type="ECO:0000256" key="1">
    <source>
        <dbReference type="SAM" id="Phobius"/>
    </source>
</evidence>
<sequence>MTVEAGPGSRKTWLAVEFVVLFFGVIGLYALLLRGVSPLPFLLVAAVGVVLYLRRCGVDRRDLGRPEALRGALPGMLALFAVAAIGLGAALALLRPDSLFELPRERPLIWLLVLVFYPLVSVYPQELLFRAFLFQRYAPVFGAGTGMVAASAAAFGFAHLIFGSWLSVVLSAAAGWLFAERYRRTRSLLTVSVEHALYGCLVFTIGLGDYFFHGAATT</sequence>
<keyword evidence="1" id="KW-0472">Membrane</keyword>
<protein>
    <submittedName>
        <fullName evidence="3">CAAX prenyl protease-like protein</fullName>
    </submittedName>
</protein>
<organism evidence="3 4">
    <name type="scientific">Nocardia neocaledoniensis</name>
    <dbReference type="NCBI Taxonomy" id="236511"/>
    <lineage>
        <taxon>Bacteria</taxon>
        <taxon>Bacillati</taxon>
        <taxon>Actinomycetota</taxon>
        <taxon>Actinomycetes</taxon>
        <taxon>Mycobacteriales</taxon>
        <taxon>Nocardiaceae</taxon>
        <taxon>Nocardia</taxon>
    </lineage>
</organism>
<feature type="transmembrane region" description="Helical" evidence="1">
    <location>
        <begin position="107"/>
        <end position="125"/>
    </location>
</feature>
<feature type="transmembrane region" description="Helical" evidence="1">
    <location>
        <begin position="75"/>
        <end position="95"/>
    </location>
</feature>
<reference evidence="3 4" key="1">
    <citation type="submission" date="2018-05" db="EMBL/GenBank/DDBJ databases">
        <title>Genomic Encyclopedia of Type Strains, Phase IV (KMG-IV): sequencing the most valuable type-strain genomes for metagenomic binning, comparative biology and taxonomic classification.</title>
        <authorList>
            <person name="Goeker M."/>
        </authorList>
    </citation>
    <scope>NUCLEOTIDE SEQUENCE [LARGE SCALE GENOMIC DNA]</scope>
    <source>
        <strain evidence="3 4">DSM 44717</strain>
    </source>
</reference>
<feature type="transmembrane region" description="Helical" evidence="1">
    <location>
        <begin position="137"/>
        <end position="155"/>
    </location>
</feature>
<evidence type="ECO:0000313" key="4">
    <source>
        <dbReference type="Proteomes" id="UP000246410"/>
    </source>
</evidence>
<name>A0A317N9E6_9NOCA</name>
<keyword evidence="3" id="KW-0378">Hydrolase</keyword>
<keyword evidence="3" id="KW-0645">Protease</keyword>
<keyword evidence="1" id="KW-0812">Transmembrane</keyword>
<feature type="transmembrane region" description="Helical" evidence="1">
    <location>
        <begin position="38"/>
        <end position="54"/>
    </location>
</feature>
<dbReference type="Pfam" id="PF02517">
    <property type="entry name" value="Rce1-like"/>
    <property type="match status" value="1"/>
</dbReference>
<dbReference type="Proteomes" id="UP000246410">
    <property type="component" value="Unassembled WGS sequence"/>
</dbReference>
<dbReference type="RefSeq" id="WP_110040003.1">
    <property type="nucleotide sequence ID" value="NZ_QGTL01000010.1"/>
</dbReference>
<feature type="transmembrane region" description="Helical" evidence="1">
    <location>
        <begin position="12"/>
        <end position="32"/>
    </location>
</feature>
<evidence type="ECO:0000259" key="2">
    <source>
        <dbReference type="Pfam" id="PF02517"/>
    </source>
</evidence>
<feature type="transmembrane region" description="Helical" evidence="1">
    <location>
        <begin position="161"/>
        <end position="179"/>
    </location>
</feature>
<dbReference type="GO" id="GO:0006508">
    <property type="term" value="P:proteolysis"/>
    <property type="evidence" value="ECO:0007669"/>
    <property type="project" value="UniProtKB-KW"/>
</dbReference>
<keyword evidence="1" id="KW-1133">Transmembrane helix</keyword>
<proteinExistence type="predicted"/>
<gene>
    <name evidence="3" type="ORF">DFR69_110158</name>
</gene>
<dbReference type="InterPro" id="IPR003675">
    <property type="entry name" value="Rce1/LyrA-like_dom"/>
</dbReference>
<feature type="domain" description="CAAX prenyl protease 2/Lysostaphin resistance protein A-like" evidence="2">
    <location>
        <begin position="110"/>
        <end position="198"/>
    </location>
</feature>
<dbReference type="GO" id="GO:0080120">
    <property type="term" value="P:CAAX-box protein maturation"/>
    <property type="evidence" value="ECO:0007669"/>
    <property type="project" value="UniProtKB-ARBA"/>
</dbReference>
<evidence type="ECO:0000313" key="3">
    <source>
        <dbReference type="EMBL" id="PWV71674.1"/>
    </source>
</evidence>
<dbReference type="EMBL" id="QGTL01000010">
    <property type="protein sequence ID" value="PWV71674.1"/>
    <property type="molecule type" value="Genomic_DNA"/>
</dbReference>
<dbReference type="GO" id="GO:0004175">
    <property type="term" value="F:endopeptidase activity"/>
    <property type="evidence" value="ECO:0007669"/>
    <property type="project" value="UniProtKB-ARBA"/>
</dbReference>
<keyword evidence="4" id="KW-1185">Reference proteome</keyword>